<evidence type="ECO:0008006" key="4">
    <source>
        <dbReference type="Google" id="ProtNLM"/>
    </source>
</evidence>
<dbReference type="AlphaFoldDB" id="A0AAV6G7L6"/>
<feature type="region of interest" description="Disordered" evidence="1">
    <location>
        <begin position="1"/>
        <end position="75"/>
    </location>
</feature>
<dbReference type="Proteomes" id="UP000823561">
    <property type="component" value="Chromosome 15"/>
</dbReference>
<organism evidence="2 3">
    <name type="scientific">Alosa alosa</name>
    <name type="common">allis shad</name>
    <dbReference type="NCBI Taxonomy" id="278164"/>
    <lineage>
        <taxon>Eukaryota</taxon>
        <taxon>Metazoa</taxon>
        <taxon>Chordata</taxon>
        <taxon>Craniata</taxon>
        <taxon>Vertebrata</taxon>
        <taxon>Euteleostomi</taxon>
        <taxon>Actinopterygii</taxon>
        <taxon>Neopterygii</taxon>
        <taxon>Teleostei</taxon>
        <taxon>Clupei</taxon>
        <taxon>Clupeiformes</taxon>
        <taxon>Clupeoidei</taxon>
        <taxon>Clupeidae</taxon>
        <taxon>Alosa</taxon>
    </lineage>
</organism>
<feature type="compositionally biased region" description="Low complexity" evidence="1">
    <location>
        <begin position="29"/>
        <end position="41"/>
    </location>
</feature>
<protein>
    <recommendedName>
        <fullName evidence="4">SAM domain-containing protein</fullName>
    </recommendedName>
</protein>
<keyword evidence="3" id="KW-1185">Reference proteome</keyword>
<dbReference type="InterPro" id="IPR013761">
    <property type="entry name" value="SAM/pointed_sf"/>
</dbReference>
<evidence type="ECO:0000313" key="2">
    <source>
        <dbReference type="EMBL" id="KAG5269836.1"/>
    </source>
</evidence>
<dbReference type="EMBL" id="JADWDJ010000015">
    <property type="protein sequence ID" value="KAG5269836.1"/>
    <property type="molecule type" value="Genomic_DNA"/>
</dbReference>
<sequence length="186" mass="19293">MGREAPGGAIKLPDLKTPPAAVSKPRLSPGLATPPGLTTPPESGSFSLEPPTLSPPPNPPFRRAGVGGPSGLDDQSCSVLQMAKTLSEAEYPAGGRGCGLRPDGGGVVLRGAGLTDGCRTFPPRAIQEETGTEDLPEELASVLGGYCGWDDLEFLSDITEEDLEEAGVLDPAHKQILLASLRQQQK</sequence>
<dbReference type="SUPFAM" id="SSF47769">
    <property type="entry name" value="SAM/Pointed domain"/>
    <property type="match status" value="1"/>
</dbReference>
<gene>
    <name evidence="2" type="ORF">AALO_G00206730</name>
</gene>
<reference evidence="2" key="1">
    <citation type="submission" date="2020-10" db="EMBL/GenBank/DDBJ databases">
        <title>Chromosome-scale genome assembly of the Allis shad, Alosa alosa.</title>
        <authorList>
            <person name="Margot Z."/>
            <person name="Christophe K."/>
            <person name="Cabau C."/>
            <person name="Louis A."/>
            <person name="Berthelot C."/>
            <person name="Parey E."/>
            <person name="Roest Crollius H."/>
            <person name="Montfort J."/>
            <person name="Robinson-Rechavi M."/>
            <person name="Bucao C."/>
            <person name="Bouchez O."/>
            <person name="Gislard M."/>
            <person name="Lluch J."/>
            <person name="Milhes M."/>
            <person name="Lampietro C."/>
            <person name="Lopez Roques C."/>
            <person name="Donnadieu C."/>
            <person name="Braasch I."/>
            <person name="Desvignes T."/>
            <person name="Postlethwait J."/>
            <person name="Bobe J."/>
            <person name="Guiguen Y."/>
        </authorList>
    </citation>
    <scope>NUCLEOTIDE SEQUENCE</scope>
    <source>
        <strain evidence="2">M-15738</strain>
        <tissue evidence="2">Blood</tissue>
    </source>
</reference>
<evidence type="ECO:0000256" key="1">
    <source>
        <dbReference type="SAM" id="MobiDB-lite"/>
    </source>
</evidence>
<name>A0AAV6G7L6_9TELE</name>
<comment type="caution">
    <text evidence="2">The sequence shown here is derived from an EMBL/GenBank/DDBJ whole genome shotgun (WGS) entry which is preliminary data.</text>
</comment>
<accession>A0AAV6G7L6</accession>
<dbReference type="Gene3D" id="1.10.150.50">
    <property type="entry name" value="Transcription Factor, Ets-1"/>
    <property type="match status" value="1"/>
</dbReference>
<proteinExistence type="predicted"/>
<evidence type="ECO:0000313" key="3">
    <source>
        <dbReference type="Proteomes" id="UP000823561"/>
    </source>
</evidence>